<evidence type="ECO:0000313" key="4">
    <source>
        <dbReference type="Proteomes" id="UP000694240"/>
    </source>
</evidence>
<sequence length="792" mass="90520">MDEVMKTIKVEIFYTSRAASDRPPMLAVVSMLEGLLSVEVEMQALMAVLSDEEQSPDLLRMMADIDEEFELQEIIETLESVFDTAVFLIDLRFQPSSSTNMESSPKEQNTEEERKSAEIIAKEVSPKQQNVEEEKKSAEIIAKEVSPKHNVEKKEEEFTRKPVVEIEEEEEEMESIDIHEEEEEGDNNVSLDEIMSVDSSDDDDDSESSAEITKACEETVVDERSGISQESNSSTSSAWTEKAAAIKNFVRAKSEVAVHTMIRRLSGKLSIDNAAHGTKDDEVESPKTEGKSLWNPLSYLKMMQNDEDLVYREEETVFEPIVMKGRIILYTRLGCEECRGCRLFLHEKRLRYVEINIDIYPTRKVELEKISGGDVVPMVFFNEKLVGSFKELKVLEESGELEEKIKHLIEETPPREAPLPPFSGEDDASSKGPVDELALIVLKMKPCVVKDRFYKMRRFKNCFLGSEAVDFLSADQRLERDGAVEVARKLASQLFFQHVLEENLFEDGNHLYRFLDDDPIVSSQCHNIPRGIIDLKPRPIVEIASRLRLVYRAILEAYTSPDGKHVDYRSIHGSEEFARYLRIIQELHRVELEDMQREEKLAFFINLYNMMAIHSILVWGHPAGTFDRTKMFMDFKYVIGGYTYSLSAIQNGILRGNQRPMFNPMKPFGVKDKRSKVALPYAEPLTHFTLVCGTRSGPPLRCFTPGEIDKELMEAARDFLRCGGLRVDLNAKVAEISKIFDWYGVDFGNGKEEILKHASTFLEPQLSEALLDCLVDTQFEVKYQPYDWGLNN</sequence>
<feature type="compositionally biased region" description="Basic and acidic residues" evidence="1">
    <location>
        <begin position="214"/>
        <end position="225"/>
    </location>
</feature>
<dbReference type="Pfam" id="PF00462">
    <property type="entry name" value="Glutaredoxin"/>
    <property type="match status" value="1"/>
</dbReference>
<name>A0A8T2DYI3_9BRAS</name>
<dbReference type="CDD" id="cd03027">
    <property type="entry name" value="GRX_DEP"/>
    <property type="match status" value="1"/>
</dbReference>
<protein>
    <submittedName>
        <fullName evidence="3">Winged helix DNA-binding domain superfamily</fullName>
    </submittedName>
</protein>
<feature type="region of interest" description="Disordered" evidence="1">
    <location>
        <begin position="149"/>
        <end position="238"/>
    </location>
</feature>
<feature type="compositionally biased region" description="Basic and acidic residues" evidence="1">
    <location>
        <begin position="149"/>
        <end position="164"/>
    </location>
</feature>
<reference evidence="3 4" key="1">
    <citation type="submission" date="2020-12" db="EMBL/GenBank/DDBJ databases">
        <title>Concerted genomic and epigenomic changes stabilize Arabidopsis allopolyploids.</title>
        <authorList>
            <person name="Chen Z."/>
        </authorList>
    </citation>
    <scope>NUCLEOTIDE SEQUENCE [LARGE SCALE GENOMIC DNA]</scope>
    <source>
        <strain evidence="3">Allo738</strain>
        <tissue evidence="3">Leaf</tissue>
    </source>
</reference>
<gene>
    <name evidence="3" type="ORF">ISN45_At04g008530</name>
</gene>
<feature type="compositionally biased region" description="Acidic residues" evidence="1">
    <location>
        <begin position="199"/>
        <end position="208"/>
    </location>
</feature>
<dbReference type="PROSITE" id="PS51354">
    <property type="entry name" value="GLUTAREDOXIN_2"/>
    <property type="match status" value="1"/>
</dbReference>
<dbReference type="PANTHER" id="PTHR46361:SF3">
    <property type="entry name" value="ELECTRON CARRIER_ PROTEIN DISULFIDE OXIDOREDUCTASE"/>
    <property type="match status" value="1"/>
</dbReference>
<dbReference type="CDD" id="cd04371">
    <property type="entry name" value="DEP"/>
    <property type="match status" value="1"/>
</dbReference>
<dbReference type="InterPro" id="IPR002109">
    <property type="entry name" value="Glutaredoxin"/>
</dbReference>
<dbReference type="SMART" id="SM00049">
    <property type="entry name" value="DEP"/>
    <property type="match status" value="1"/>
</dbReference>
<dbReference type="GO" id="GO:0035556">
    <property type="term" value="P:intracellular signal transduction"/>
    <property type="evidence" value="ECO:0007669"/>
    <property type="project" value="InterPro"/>
</dbReference>
<keyword evidence="4" id="KW-1185">Reference proteome</keyword>
<dbReference type="AlphaFoldDB" id="A0A8T2DYI3"/>
<dbReference type="GO" id="GO:0003677">
    <property type="term" value="F:DNA binding"/>
    <property type="evidence" value="ECO:0007669"/>
    <property type="project" value="UniProtKB-KW"/>
</dbReference>
<dbReference type="Pfam" id="PF00610">
    <property type="entry name" value="DEP"/>
    <property type="match status" value="1"/>
</dbReference>
<comment type="caution">
    <text evidence="3">The sequence shown here is derived from an EMBL/GenBank/DDBJ whole genome shotgun (WGS) entry which is preliminary data.</text>
</comment>
<evidence type="ECO:0000256" key="1">
    <source>
        <dbReference type="SAM" id="MobiDB-lite"/>
    </source>
</evidence>
<evidence type="ECO:0000259" key="2">
    <source>
        <dbReference type="SMART" id="SM00049"/>
    </source>
</evidence>
<dbReference type="InterPro" id="IPR000591">
    <property type="entry name" value="DEP_dom"/>
</dbReference>
<dbReference type="EMBL" id="JAEFBK010000004">
    <property type="protein sequence ID" value="KAG7615310.1"/>
    <property type="molecule type" value="Genomic_DNA"/>
</dbReference>
<keyword evidence="3" id="KW-0238">DNA-binding</keyword>
<organism evidence="3 4">
    <name type="scientific">Arabidopsis thaliana x Arabidopsis arenosa</name>
    <dbReference type="NCBI Taxonomy" id="1240361"/>
    <lineage>
        <taxon>Eukaryota</taxon>
        <taxon>Viridiplantae</taxon>
        <taxon>Streptophyta</taxon>
        <taxon>Embryophyta</taxon>
        <taxon>Tracheophyta</taxon>
        <taxon>Spermatophyta</taxon>
        <taxon>Magnoliopsida</taxon>
        <taxon>eudicotyledons</taxon>
        <taxon>Gunneridae</taxon>
        <taxon>Pentapetalae</taxon>
        <taxon>rosids</taxon>
        <taxon>malvids</taxon>
        <taxon>Brassicales</taxon>
        <taxon>Brassicaceae</taxon>
        <taxon>Camelineae</taxon>
        <taxon>Arabidopsis</taxon>
    </lineage>
</organism>
<accession>A0A8T2DYI3</accession>
<dbReference type="InterPro" id="IPR006869">
    <property type="entry name" value="DUF547"/>
</dbReference>
<dbReference type="PANTHER" id="PTHR46361">
    <property type="entry name" value="ELECTRON CARRIER/ PROTEIN DISULFIDE OXIDOREDUCTASE"/>
    <property type="match status" value="1"/>
</dbReference>
<proteinExistence type="predicted"/>
<feature type="compositionally biased region" description="Polar residues" evidence="1">
    <location>
        <begin position="226"/>
        <end position="238"/>
    </location>
</feature>
<feature type="domain" description="DEP" evidence="2">
    <location>
        <begin position="443"/>
        <end position="516"/>
    </location>
</feature>
<dbReference type="Pfam" id="PF04784">
    <property type="entry name" value="DUF547"/>
    <property type="match status" value="1"/>
</dbReference>
<dbReference type="Proteomes" id="UP000694240">
    <property type="component" value="Chromosome 4"/>
</dbReference>
<feature type="compositionally biased region" description="Acidic residues" evidence="1">
    <location>
        <begin position="165"/>
        <end position="186"/>
    </location>
</feature>
<evidence type="ECO:0000313" key="3">
    <source>
        <dbReference type="EMBL" id="KAG7615310.1"/>
    </source>
</evidence>